<dbReference type="OrthoDB" id="8881537at2"/>
<name>A0A4R3UAB3_ROSSA</name>
<sequence>MSASAIFFQGATEHFFRPLTWQDREACAAVLRGLHERVHGPEADYAQALTRDLVLDICMGVIAQPAYREGALSTAQTVNAEAERGYALNLLRELKAHGWVEDYKDPIDLQPVLKLTRAGKAFAETFAELDNTRHKTRQRNMRSARKALQAFLDNHDEDELLDAHDYASRVVQDLQDDIEYFRALMQSLTREALMHKLAWDEFNDFLERRFGKEMSVRLVADSVDRHRSQIIELLDQIRAWPLEQRERIDAALRQRVDWLEPMLVGGRSATLWLCQRVEALIDAACELKLPMLRSEMHNYVRRFTSLLRQALSLDYGAESPMGLTLAGIKAADAAGKEDWLELLGQRLATTELRLLPVGGLRWTQRERQQVEGDETEWQIREDSRLEAAMRRAEAEAFVVSEERVLGQLGKAGAVSLRLSDLASQRADEVLTSLHAVGAARSLLGRERWQVSKLGERFETASFIADDYELRRLPKR</sequence>
<comment type="caution">
    <text evidence="1">The sequence shown here is derived from an EMBL/GenBank/DDBJ whole genome shotgun (WGS) entry which is preliminary data.</text>
</comment>
<dbReference type="Proteomes" id="UP000295110">
    <property type="component" value="Unassembled WGS sequence"/>
</dbReference>
<dbReference type="Pfam" id="PF18982">
    <property type="entry name" value="JetA"/>
    <property type="match status" value="1"/>
</dbReference>
<organism evidence="1 2">
    <name type="scientific">Roseateles saccharophilus</name>
    <name type="common">Pseudomonas saccharophila</name>
    <dbReference type="NCBI Taxonomy" id="304"/>
    <lineage>
        <taxon>Bacteria</taxon>
        <taxon>Pseudomonadati</taxon>
        <taxon>Pseudomonadota</taxon>
        <taxon>Betaproteobacteria</taxon>
        <taxon>Burkholderiales</taxon>
        <taxon>Sphaerotilaceae</taxon>
        <taxon>Roseateles</taxon>
    </lineage>
</organism>
<dbReference type="RefSeq" id="WP_132576596.1">
    <property type="nucleotide sequence ID" value="NZ_CBCSGL010000060.1"/>
</dbReference>
<evidence type="ECO:0000313" key="2">
    <source>
        <dbReference type="Proteomes" id="UP000295110"/>
    </source>
</evidence>
<keyword evidence="2" id="KW-1185">Reference proteome</keyword>
<accession>A0A4R3UAB3</accession>
<evidence type="ECO:0000313" key="1">
    <source>
        <dbReference type="EMBL" id="TCU83742.1"/>
    </source>
</evidence>
<proteinExistence type="predicted"/>
<protein>
    <submittedName>
        <fullName evidence="1">Uncharacterized protein</fullName>
    </submittedName>
</protein>
<reference evidence="1 2" key="1">
    <citation type="submission" date="2019-03" db="EMBL/GenBank/DDBJ databases">
        <title>Genomic Encyclopedia of Type Strains, Phase IV (KMG-IV): sequencing the most valuable type-strain genomes for metagenomic binning, comparative biology and taxonomic classification.</title>
        <authorList>
            <person name="Goeker M."/>
        </authorList>
    </citation>
    <scope>NUCLEOTIDE SEQUENCE [LARGE SCALE GENOMIC DNA]</scope>
    <source>
        <strain evidence="1 2">DSM 654</strain>
    </source>
</reference>
<dbReference type="EMBL" id="SMBU01000056">
    <property type="protein sequence ID" value="TCU83742.1"/>
    <property type="molecule type" value="Genomic_DNA"/>
</dbReference>
<dbReference type="InterPro" id="IPR043773">
    <property type="entry name" value="JetA"/>
</dbReference>
<gene>
    <name evidence="1" type="ORF">EV671_10566</name>
</gene>
<dbReference type="AlphaFoldDB" id="A0A4R3UAB3"/>